<dbReference type="PANTHER" id="PTHR33653:SF1">
    <property type="entry name" value="RIBONUCLEASE VAPC2"/>
    <property type="match status" value="1"/>
</dbReference>
<evidence type="ECO:0000313" key="9">
    <source>
        <dbReference type="EMBL" id="BAF60977.1"/>
    </source>
</evidence>
<dbReference type="EMBL" id="AP009389">
    <property type="protein sequence ID" value="BAF60977.1"/>
    <property type="molecule type" value="Genomic_DNA"/>
</dbReference>
<keyword evidence="6" id="KW-0460">Magnesium</keyword>
<sequence>MKTAVDTNIFVDILIGSPRAERSRELLRLARTGGPVVICPLVYAELAALLADIQKLDAFLKAANVKIEGFSVQALARAGEAWRTYTGRRPGKLICPSCGGQTEATCHNCGRVIATRQHILTDFLIGAHAEIQAGRLLSHDRDFIRRYFPSLDCLPPEI</sequence>
<gene>
    <name evidence="9" type="primary">VapC</name>
    <name evidence="9" type="ordered locus">PTH_2796</name>
</gene>
<dbReference type="HOGENOM" id="CLU_137728_0_0_9"/>
<dbReference type="Proteomes" id="UP000006556">
    <property type="component" value="Chromosome"/>
</dbReference>
<evidence type="ECO:0000256" key="3">
    <source>
        <dbReference type="ARBA" id="ARBA00022722"/>
    </source>
</evidence>
<dbReference type="CDD" id="cd09871">
    <property type="entry name" value="PIN_MtVapC28-VapC30-like"/>
    <property type="match status" value="1"/>
</dbReference>
<evidence type="ECO:0000256" key="1">
    <source>
        <dbReference type="ARBA" id="ARBA00001946"/>
    </source>
</evidence>
<evidence type="ECO:0000313" key="10">
    <source>
        <dbReference type="Proteomes" id="UP000006556"/>
    </source>
</evidence>
<dbReference type="InterPro" id="IPR002716">
    <property type="entry name" value="PIN_dom"/>
</dbReference>
<dbReference type="Pfam" id="PF01850">
    <property type="entry name" value="PIN"/>
    <property type="match status" value="1"/>
</dbReference>
<dbReference type="AlphaFoldDB" id="A5CYG0"/>
<comment type="similarity">
    <text evidence="7">Belongs to the PINc/VapC protein family.</text>
</comment>
<keyword evidence="4" id="KW-0479">Metal-binding</keyword>
<keyword evidence="3" id="KW-0540">Nuclease</keyword>
<keyword evidence="5" id="KW-0378">Hydrolase</keyword>
<evidence type="ECO:0000259" key="8">
    <source>
        <dbReference type="Pfam" id="PF01850"/>
    </source>
</evidence>
<dbReference type="eggNOG" id="COG1487">
    <property type="taxonomic scope" value="Bacteria"/>
</dbReference>
<dbReference type="Gene3D" id="3.40.50.1010">
    <property type="entry name" value="5'-nuclease"/>
    <property type="match status" value="1"/>
</dbReference>
<evidence type="ECO:0000256" key="2">
    <source>
        <dbReference type="ARBA" id="ARBA00022649"/>
    </source>
</evidence>
<name>A5CYG0_PELTS</name>
<organism evidence="9 10">
    <name type="scientific">Pelotomaculum thermopropionicum (strain DSM 13744 / JCM 10971 / SI)</name>
    <dbReference type="NCBI Taxonomy" id="370438"/>
    <lineage>
        <taxon>Bacteria</taxon>
        <taxon>Bacillati</taxon>
        <taxon>Bacillota</taxon>
        <taxon>Clostridia</taxon>
        <taxon>Eubacteriales</taxon>
        <taxon>Desulfotomaculaceae</taxon>
        <taxon>Pelotomaculum</taxon>
    </lineage>
</organism>
<proteinExistence type="inferred from homology"/>
<dbReference type="GO" id="GO:0046872">
    <property type="term" value="F:metal ion binding"/>
    <property type="evidence" value="ECO:0007669"/>
    <property type="project" value="UniProtKB-KW"/>
</dbReference>
<dbReference type="GO" id="GO:0004518">
    <property type="term" value="F:nuclease activity"/>
    <property type="evidence" value="ECO:0007669"/>
    <property type="project" value="UniProtKB-KW"/>
</dbReference>
<dbReference type="PANTHER" id="PTHR33653">
    <property type="entry name" value="RIBONUCLEASE VAPC2"/>
    <property type="match status" value="1"/>
</dbReference>
<evidence type="ECO:0000256" key="5">
    <source>
        <dbReference type="ARBA" id="ARBA00022801"/>
    </source>
</evidence>
<protein>
    <submittedName>
        <fullName evidence="9">Predicted nucleic acid-binding protein</fullName>
    </submittedName>
</protein>
<reference evidence="10" key="1">
    <citation type="journal article" date="2008" name="Genome Res.">
        <title>The genome of Pelotomaculum thermopropionicum reveals niche-associated evolution in anaerobic microbiota.</title>
        <authorList>
            <person name="Kosaka T."/>
            <person name="Kato S."/>
            <person name="Shimoyama T."/>
            <person name="Ishii S."/>
            <person name="Abe T."/>
            <person name="Watanabe K."/>
        </authorList>
    </citation>
    <scope>NUCLEOTIDE SEQUENCE [LARGE SCALE GENOMIC DNA]</scope>
    <source>
        <strain evidence="10">DSM 13744 / JCM 10971 / SI</strain>
    </source>
</reference>
<evidence type="ECO:0000256" key="7">
    <source>
        <dbReference type="ARBA" id="ARBA00038093"/>
    </source>
</evidence>
<keyword evidence="10" id="KW-1185">Reference proteome</keyword>
<comment type="cofactor">
    <cofactor evidence="1">
        <name>Mg(2+)</name>
        <dbReference type="ChEBI" id="CHEBI:18420"/>
    </cofactor>
</comment>
<feature type="domain" description="PIN" evidence="8">
    <location>
        <begin position="5"/>
        <end position="86"/>
    </location>
</feature>
<dbReference type="InterPro" id="IPR050556">
    <property type="entry name" value="Type_II_TA_system_RNase"/>
</dbReference>
<dbReference type="STRING" id="370438.PTH_2796"/>
<accession>A5CYG0</accession>
<dbReference type="GO" id="GO:0016787">
    <property type="term" value="F:hydrolase activity"/>
    <property type="evidence" value="ECO:0007669"/>
    <property type="project" value="UniProtKB-KW"/>
</dbReference>
<evidence type="ECO:0000256" key="6">
    <source>
        <dbReference type="ARBA" id="ARBA00022842"/>
    </source>
</evidence>
<dbReference type="InterPro" id="IPR029060">
    <property type="entry name" value="PIN-like_dom_sf"/>
</dbReference>
<evidence type="ECO:0000256" key="4">
    <source>
        <dbReference type="ARBA" id="ARBA00022723"/>
    </source>
</evidence>
<dbReference type="SUPFAM" id="SSF88723">
    <property type="entry name" value="PIN domain-like"/>
    <property type="match status" value="1"/>
</dbReference>
<keyword evidence="2" id="KW-1277">Toxin-antitoxin system</keyword>
<dbReference type="KEGG" id="pth:PTH_2796"/>